<proteinExistence type="predicted"/>
<name>A0ABN7YNG2_9BURK</name>
<evidence type="ECO:0000313" key="1">
    <source>
        <dbReference type="EMBL" id="CAG9175018.1"/>
    </source>
</evidence>
<accession>A0ABN7YNG2</accession>
<reference evidence="1 2" key="1">
    <citation type="submission" date="2021-08" db="EMBL/GenBank/DDBJ databases">
        <authorList>
            <person name="Peeters C."/>
        </authorList>
    </citation>
    <scope>NUCLEOTIDE SEQUENCE [LARGE SCALE GENOMIC DNA]</scope>
    <source>
        <strain evidence="1 2">LMG 23994</strain>
    </source>
</reference>
<comment type="caution">
    <text evidence="1">The sequence shown here is derived from an EMBL/GenBank/DDBJ whole genome shotgun (WGS) entry which is preliminary data.</text>
</comment>
<sequence>MFSFVYGSNNVYAQLGFADAEEIPLKAGIVKDIARLLLAAGVTVADASALLKLPQ</sequence>
<evidence type="ECO:0000313" key="2">
    <source>
        <dbReference type="Proteomes" id="UP000701702"/>
    </source>
</evidence>
<organism evidence="1 2">
    <name type="scientific">Cupriavidus pinatubonensis</name>
    <dbReference type="NCBI Taxonomy" id="248026"/>
    <lineage>
        <taxon>Bacteria</taxon>
        <taxon>Pseudomonadati</taxon>
        <taxon>Pseudomonadota</taxon>
        <taxon>Betaproteobacteria</taxon>
        <taxon>Burkholderiales</taxon>
        <taxon>Burkholderiaceae</taxon>
        <taxon>Cupriavidus</taxon>
    </lineage>
</organism>
<dbReference type="RefSeq" id="WP_224003129.1">
    <property type="nucleotide sequence ID" value="NZ_CAJZAF010000015.1"/>
</dbReference>
<dbReference type="Proteomes" id="UP000701702">
    <property type="component" value="Unassembled WGS sequence"/>
</dbReference>
<gene>
    <name evidence="1" type="ORF">LMG23994_03013</name>
</gene>
<keyword evidence="2" id="KW-1185">Reference proteome</keyword>
<protein>
    <submittedName>
        <fullName evidence="1">Uncharacterized protein</fullName>
    </submittedName>
</protein>
<dbReference type="EMBL" id="CAJZAF010000015">
    <property type="protein sequence ID" value="CAG9175018.1"/>
    <property type="molecule type" value="Genomic_DNA"/>
</dbReference>